<accession>A0ACB9BH38</accession>
<reference evidence="2" key="1">
    <citation type="journal article" date="2022" name="Mol. Ecol. Resour.">
        <title>The genomes of chicory, endive, great burdock and yacon provide insights into Asteraceae palaeo-polyploidization history and plant inulin production.</title>
        <authorList>
            <person name="Fan W."/>
            <person name="Wang S."/>
            <person name="Wang H."/>
            <person name="Wang A."/>
            <person name="Jiang F."/>
            <person name="Liu H."/>
            <person name="Zhao H."/>
            <person name="Xu D."/>
            <person name="Zhang Y."/>
        </authorList>
    </citation>
    <scope>NUCLEOTIDE SEQUENCE [LARGE SCALE GENOMIC DNA]</scope>
    <source>
        <strain evidence="2">cv. Punajuju</strain>
    </source>
</reference>
<comment type="caution">
    <text evidence="1">The sequence shown here is derived from an EMBL/GenBank/DDBJ whole genome shotgun (WGS) entry which is preliminary data.</text>
</comment>
<sequence length="311" mass="35001">MMEKKSIPRSHSPLGFFGIIRESYKTTSRNEHLVFPMLLLVFFSFSQLDFTMLAPVAEDLKLQLAKHPNMFHNFITYNIDQTTYSGALNDVREILAVQLLITAISSIVTLVVLVATVSSSYEAYTAKALCLKDMFLKLRKSWKRLLETSFYIVLLTLGIVFLYLTSIGITAILAVNSWALFLFGAITLSIPVCYFYVSALWIVSMVVSVLEEGFGGLKAIGRAAELMKGKRLHASLMMLLIDVAYVVVHLMASGVTSYSLLAIAISFRKVLFCWLKLFMFVVYTVFYHEWKTSHDEKEGKGFYLPIAAGEA</sequence>
<proteinExistence type="predicted"/>
<reference evidence="1 2" key="2">
    <citation type="journal article" date="2022" name="Mol. Ecol. Resour.">
        <title>The genomes of chicory, endive, great burdock and yacon provide insights into Asteraceae paleo-polyploidization history and plant inulin production.</title>
        <authorList>
            <person name="Fan W."/>
            <person name="Wang S."/>
            <person name="Wang H."/>
            <person name="Wang A."/>
            <person name="Jiang F."/>
            <person name="Liu H."/>
            <person name="Zhao H."/>
            <person name="Xu D."/>
            <person name="Zhang Y."/>
        </authorList>
    </citation>
    <scope>NUCLEOTIDE SEQUENCE [LARGE SCALE GENOMIC DNA]</scope>
    <source>
        <strain evidence="2">cv. Punajuju</strain>
        <tissue evidence="1">Leaves</tissue>
    </source>
</reference>
<name>A0ACB9BH38_CICIN</name>
<dbReference type="Proteomes" id="UP001055811">
    <property type="component" value="Linkage Group LG06"/>
</dbReference>
<dbReference type="EMBL" id="CM042014">
    <property type="protein sequence ID" value="KAI3721254.1"/>
    <property type="molecule type" value="Genomic_DNA"/>
</dbReference>
<gene>
    <name evidence="1" type="ORF">L2E82_32260</name>
</gene>
<evidence type="ECO:0000313" key="1">
    <source>
        <dbReference type="EMBL" id="KAI3721254.1"/>
    </source>
</evidence>
<evidence type="ECO:0000313" key="2">
    <source>
        <dbReference type="Proteomes" id="UP001055811"/>
    </source>
</evidence>
<organism evidence="1 2">
    <name type="scientific">Cichorium intybus</name>
    <name type="common">Chicory</name>
    <dbReference type="NCBI Taxonomy" id="13427"/>
    <lineage>
        <taxon>Eukaryota</taxon>
        <taxon>Viridiplantae</taxon>
        <taxon>Streptophyta</taxon>
        <taxon>Embryophyta</taxon>
        <taxon>Tracheophyta</taxon>
        <taxon>Spermatophyta</taxon>
        <taxon>Magnoliopsida</taxon>
        <taxon>eudicotyledons</taxon>
        <taxon>Gunneridae</taxon>
        <taxon>Pentapetalae</taxon>
        <taxon>asterids</taxon>
        <taxon>campanulids</taxon>
        <taxon>Asterales</taxon>
        <taxon>Asteraceae</taxon>
        <taxon>Cichorioideae</taxon>
        <taxon>Cichorieae</taxon>
        <taxon>Cichoriinae</taxon>
        <taxon>Cichorium</taxon>
    </lineage>
</organism>
<protein>
    <submittedName>
        <fullName evidence="1">Uncharacterized protein</fullName>
    </submittedName>
</protein>
<keyword evidence="2" id="KW-1185">Reference proteome</keyword>